<dbReference type="AlphaFoldDB" id="A0A5E4M2W8"/>
<dbReference type="PANTHER" id="PTHR13035:SF0">
    <property type="entry name" value="PROTEIN N-TERMINAL GLUTAMINE AMIDOHYDROLASE"/>
    <property type="match status" value="1"/>
</dbReference>
<accession>A0A5E4M2W8</accession>
<dbReference type="InterPro" id="IPR039733">
    <property type="entry name" value="NTAQ1"/>
</dbReference>
<evidence type="ECO:0000256" key="2">
    <source>
        <dbReference type="ARBA" id="ARBA00008985"/>
    </source>
</evidence>
<evidence type="ECO:0000313" key="11">
    <source>
        <dbReference type="Proteomes" id="UP000325440"/>
    </source>
</evidence>
<feature type="domain" description="Protein N-terminal glutamine amidohydrolase alpha beta roll" evidence="9">
    <location>
        <begin position="19"/>
        <end position="194"/>
    </location>
</feature>
<dbReference type="GO" id="GO:0005634">
    <property type="term" value="C:nucleus"/>
    <property type="evidence" value="ECO:0007669"/>
    <property type="project" value="TreeGrafter"/>
</dbReference>
<evidence type="ECO:0000256" key="6">
    <source>
        <dbReference type="ARBA" id="ARBA00022801"/>
    </source>
</evidence>
<comment type="similarity">
    <text evidence="2 8">Belongs to the NTAQ1 family.</text>
</comment>
<dbReference type="GO" id="GO:0005829">
    <property type="term" value="C:cytosol"/>
    <property type="evidence" value="ECO:0007669"/>
    <property type="project" value="TreeGrafter"/>
</dbReference>
<comment type="catalytic activity">
    <reaction evidence="7 8">
        <text>N-terminal L-glutaminyl-[protein] + H2O = N-terminal L-glutamyl-[protein] + NH4(+)</text>
        <dbReference type="Rhea" id="RHEA:50680"/>
        <dbReference type="Rhea" id="RHEA-COMP:12668"/>
        <dbReference type="Rhea" id="RHEA-COMP:12777"/>
        <dbReference type="ChEBI" id="CHEBI:15377"/>
        <dbReference type="ChEBI" id="CHEBI:28938"/>
        <dbReference type="ChEBI" id="CHEBI:64721"/>
        <dbReference type="ChEBI" id="CHEBI:64722"/>
        <dbReference type="EC" id="3.5.1.122"/>
    </reaction>
</comment>
<dbReference type="InterPro" id="IPR023128">
    <property type="entry name" value="Prot_N_Gln_amidohydro_ab_roll"/>
</dbReference>
<evidence type="ECO:0000313" key="10">
    <source>
        <dbReference type="EMBL" id="VVC26234.1"/>
    </source>
</evidence>
<dbReference type="GO" id="GO:0070773">
    <property type="term" value="F:protein-N-terminal glutamine amidohydrolase activity"/>
    <property type="evidence" value="ECO:0007669"/>
    <property type="project" value="UniProtKB-UniRule"/>
</dbReference>
<evidence type="ECO:0000256" key="7">
    <source>
        <dbReference type="ARBA" id="ARBA00048768"/>
    </source>
</evidence>
<dbReference type="EMBL" id="CABPRJ010000028">
    <property type="protein sequence ID" value="VVC26234.1"/>
    <property type="molecule type" value="Genomic_DNA"/>
</dbReference>
<dbReference type="Pfam" id="PF09764">
    <property type="entry name" value="Nt_Gln_amidase"/>
    <property type="match status" value="1"/>
</dbReference>
<evidence type="ECO:0000256" key="4">
    <source>
        <dbReference type="ARBA" id="ARBA00012718"/>
    </source>
</evidence>
<dbReference type="EC" id="3.5.1.122" evidence="4 8"/>
<organism evidence="10 11">
    <name type="scientific">Cinara cedri</name>
    <dbReference type="NCBI Taxonomy" id="506608"/>
    <lineage>
        <taxon>Eukaryota</taxon>
        <taxon>Metazoa</taxon>
        <taxon>Ecdysozoa</taxon>
        <taxon>Arthropoda</taxon>
        <taxon>Hexapoda</taxon>
        <taxon>Insecta</taxon>
        <taxon>Pterygota</taxon>
        <taxon>Neoptera</taxon>
        <taxon>Paraneoptera</taxon>
        <taxon>Hemiptera</taxon>
        <taxon>Sternorrhyncha</taxon>
        <taxon>Aphidomorpha</taxon>
        <taxon>Aphidoidea</taxon>
        <taxon>Aphididae</taxon>
        <taxon>Lachninae</taxon>
        <taxon>Cinara</taxon>
    </lineage>
</organism>
<keyword evidence="11" id="KW-1185">Reference proteome</keyword>
<dbReference type="PANTHER" id="PTHR13035">
    <property type="entry name" value="PROTEIN N-TERMINAL GLUTAMINE AMIDOHYDROLASE"/>
    <property type="match status" value="1"/>
</dbReference>
<dbReference type="Proteomes" id="UP000325440">
    <property type="component" value="Unassembled WGS sequence"/>
</dbReference>
<evidence type="ECO:0000256" key="1">
    <source>
        <dbReference type="ARBA" id="ARBA00003923"/>
    </source>
</evidence>
<gene>
    <name evidence="10" type="ORF">CINCED_3A019073</name>
</gene>
<dbReference type="GO" id="GO:0008418">
    <property type="term" value="F:protein-N-terminal asparagine amidohydrolase activity"/>
    <property type="evidence" value="ECO:0007669"/>
    <property type="project" value="UniProtKB-UniRule"/>
</dbReference>
<sequence>MCSNQTTNLIVPQKSDCVYTLSFCEENIWHLAKLILDLNKDTSDLKAYVIIMLNPNKCVHLWKQDSPQKDGLLFRDFHTLVITEHQDQTMVFDINTTLPFPVPFSHYCQEAVRNELTEIDTKRYFRVIEAKTYLTEFSSNRGHMLEGDNWISEPPNYPPILNQKKEHNLESFISMECPNKYGQLLNLDEFKTRFS</sequence>
<dbReference type="Gene3D" id="3.10.620.10">
    <property type="entry name" value="Protein N-terminal glutamine amidohydrolase, alpha beta roll"/>
    <property type="match status" value="1"/>
</dbReference>
<comment type="subunit">
    <text evidence="3 8">Monomer.</text>
</comment>
<reference evidence="10 11" key="1">
    <citation type="submission" date="2019-08" db="EMBL/GenBank/DDBJ databases">
        <authorList>
            <person name="Alioto T."/>
            <person name="Alioto T."/>
            <person name="Gomez Garrido J."/>
        </authorList>
    </citation>
    <scope>NUCLEOTIDE SEQUENCE [LARGE SCALE GENOMIC DNA]</scope>
</reference>
<evidence type="ECO:0000259" key="9">
    <source>
        <dbReference type="Pfam" id="PF09764"/>
    </source>
</evidence>
<evidence type="ECO:0000256" key="5">
    <source>
        <dbReference type="ARBA" id="ARBA00021247"/>
    </source>
</evidence>
<dbReference type="OrthoDB" id="191192at2759"/>
<name>A0A5E4M2W8_9HEMI</name>
<protein>
    <recommendedName>
        <fullName evidence="5 8">Protein N-terminal glutamine amidohydrolase</fullName>
        <ecNumber evidence="4 8">3.5.1.122</ecNumber>
    </recommendedName>
    <alternativeName>
        <fullName evidence="8">Protein NH2-terminal glutamine deamidase</fullName>
    </alternativeName>
</protein>
<proteinExistence type="inferred from homology"/>
<evidence type="ECO:0000256" key="8">
    <source>
        <dbReference type="RuleBase" id="RU367082"/>
    </source>
</evidence>
<comment type="function">
    <text evidence="1 8">Mediates the side-chain deamidation of N-terminal glutamine residues to glutamate, an important step in N-end rule pathway of protein degradation. Conversion of the resulting N-terminal glutamine to glutamate renders the protein susceptible to arginylation, polyubiquitination and degradation as specified by the N-end rule. Does not act on substrates with internal or C-terminal glutamine and does not act on non-glutamine residues in any position.</text>
</comment>
<keyword evidence="6 8" id="KW-0378">Hydrolase</keyword>
<evidence type="ECO:0000256" key="3">
    <source>
        <dbReference type="ARBA" id="ARBA00011245"/>
    </source>
</evidence>
<dbReference type="InterPro" id="IPR037132">
    <property type="entry name" value="N_Gln_amidohydro_ab_roll_sf"/>
</dbReference>